<keyword evidence="4" id="KW-1185">Reference proteome</keyword>
<gene>
    <name evidence="3" type="ORF">ACFQZQ_06505</name>
</gene>
<dbReference type="InterPro" id="IPR001434">
    <property type="entry name" value="OmcB-like_DUF11"/>
</dbReference>
<comment type="caution">
    <text evidence="3">The sequence shown here is derived from an EMBL/GenBank/DDBJ whole genome shotgun (WGS) entry which is preliminary data.</text>
</comment>
<evidence type="ECO:0000256" key="1">
    <source>
        <dbReference type="SAM" id="SignalP"/>
    </source>
</evidence>
<evidence type="ECO:0000313" key="3">
    <source>
        <dbReference type="EMBL" id="MFD0738929.1"/>
    </source>
</evidence>
<proteinExistence type="predicted"/>
<dbReference type="RefSeq" id="WP_386811954.1">
    <property type="nucleotide sequence ID" value="NZ_JBHTIH010000003.1"/>
</dbReference>
<reference evidence="4" key="1">
    <citation type="journal article" date="2019" name="Int. J. Syst. Evol. Microbiol.">
        <title>The Global Catalogue of Microorganisms (GCM) 10K type strain sequencing project: providing services to taxonomists for standard genome sequencing and annotation.</title>
        <authorList>
            <consortium name="The Broad Institute Genomics Platform"/>
            <consortium name="The Broad Institute Genome Sequencing Center for Infectious Disease"/>
            <person name="Wu L."/>
            <person name="Ma J."/>
        </authorList>
    </citation>
    <scope>NUCLEOTIDE SEQUENCE [LARGE SCALE GENOMIC DNA]</scope>
    <source>
        <strain evidence="4">CCUG 55491</strain>
    </source>
</reference>
<accession>A0ABW2YLN2</accession>
<feature type="chain" id="PRO_5047540960" evidence="1">
    <location>
        <begin position="29"/>
        <end position="1247"/>
    </location>
</feature>
<dbReference type="PANTHER" id="PTHR42834:SF1">
    <property type="entry name" value="ENDONUCLEASE_EXONUCLEASE_PHOSPHATASE FAMILY PROTEIN (AFU_ORTHOLOGUE AFUA_3G09210)"/>
    <property type="match status" value="1"/>
</dbReference>
<dbReference type="InterPro" id="IPR036691">
    <property type="entry name" value="Endo/exonu/phosph_ase_sf"/>
</dbReference>
<name>A0ABW2YLN2_9GAMM</name>
<feature type="domain" description="DUF11" evidence="2">
    <location>
        <begin position="250"/>
        <end position="374"/>
    </location>
</feature>
<dbReference type="EMBL" id="JBHTIH010000003">
    <property type="protein sequence ID" value="MFD0738929.1"/>
    <property type="molecule type" value="Genomic_DNA"/>
</dbReference>
<dbReference type="CDD" id="cd04486">
    <property type="entry name" value="YhcR_OBF_like"/>
    <property type="match status" value="1"/>
</dbReference>
<dbReference type="InterPro" id="IPR047589">
    <property type="entry name" value="DUF11_rpt"/>
</dbReference>
<evidence type="ECO:0000259" key="2">
    <source>
        <dbReference type="Pfam" id="PF01345"/>
    </source>
</evidence>
<dbReference type="Proteomes" id="UP001597090">
    <property type="component" value="Unassembled WGS sequence"/>
</dbReference>
<dbReference type="PANTHER" id="PTHR42834">
    <property type="entry name" value="ENDONUCLEASE/EXONUCLEASE/PHOSPHATASE FAMILY PROTEIN (AFU_ORTHOLOGUE AFUA_3G09210)"/>
    <property type="match status" value="1"/>
</dbReference>
<organism evidence="3 4">
    <name type="scientific">Lysobacter koreensis</name>
    <dbReference type="NCBI Taxonomy" id="266122"/>
    <lineage>
        <taxon>Bacteria</taxon>
        <taxon>Pseudomonadati</taxon>
        <taxon>Pseudomonadota</taxon>
        <taxon>Gammaproteobacteria</taxon>
        <taxon>Lysobacterales</taxon>
        <taxon>Lysobacteraceae</taxon>
        <taxon>Lysobacter</taxon>
    </lineage>
</organism>
<evidence type="ECO:0000313" key="4">
    <source>
        <dbReference type="Proteomes" id="UP001597090"/>
    </source>
</evidence>
<dbReference type="Pfam" id="PF01345">
    <property type="entry name" value="DUF11"/>
    <property type="match status" value="2"/>
</dbReference>
<keyword evidence="1" id="KW-0732">Signal</keyword>
<sequence>MQTMLRRLALMLLLPAATASIGLGAAHAQVSLTSPGSPVLQDFDALPASGSAAWTNNTTLAGWYHARTGTGTTVVANNGSSNAGNLYSYGSGAATERALGSLGSSNAAVGHLFWGVRLQNNTGAPITTLDVSYTGEQWRNSAAAAQTIAFSYLVGAPAVTGTLAEFQAAGTAVPALDFTSLITGGTASALDGNLPANRAARSTTITGLNIPVGGEILLRWSDPDQTGADHGLAIDDVSITVPGAPTSNADLAITISDSPDPVAQGGAITYAIVASNAGPDAATGATLTIPVPTGTAWQSIAATGAWDCTSAGNPPVNGPGAFTCTLPSFASGASDTFTLQVQVLPTSMGPITSTPAISSSAGDPVPANNSATATTTVDVPITAIHTLQGAGAASPLVNQTVRTRGVVTGRKGNGFFLQTPDAEIDADPATSEGVFVFTSSAPPAAAAVGSLVTVDGRVLEFVPSQDPLQAPLTEIGFVTSVVSLSTGNALPAPIALTATYPDPAGALDQLEPLEGMRVTAPSFTVVAPTAGNTNEANASGSSNGLLHAVVTGVARPFREPGIQAPDPAPAGSSIPPIPRWDFNPELLVVDSDSLGGAAFLLDLTTGSVIQGLTGPLDYGFRRYTVHRDPLVAITVTPGATPRAARAPAADEFSVAAYNLERFFDTTNDPGKDDAVLTPAAFEKRLGKASLGIRDFLRTPDILGVVEMEKLPVLQTLADRLNADAVAAGQPDPGYVAYLEEGNDIGGIDVGFLVKTASVAAGIARVQVVAVTQVGKDTTWIEPDGSSALLNDRPPLLLDAVVHYADGRAFPVTVIVVHNRSLNGAEDDSAGGDRVRRKRQRQAEFLATLVAEREASAPGTRIVMLGDFNAFAFNDGYVDAMNVIAGTPTADAQTVVPGDGIDLLDPDLINLGELAPASERYSFVFGGNAQTLDHVLVNEELVVMTRSLESDHARINADFPETNRNDANSPSRLADHDPVVAYFAPRNRADLGVTATATAATVRVGGTIGFNASVTNHGPDAAEFPGIGFALDGAQPTMAVTAPAGWTCDAPQIAAGKTSVACNASTLGNGVTAGFTVSAAATAALIGTTVNLAVAGDAQSYDPVAGNNQAGASVGVYALADLGVVLYGRTTTLRSGMLARYRVAVEHAGGDAAPQARLVLSGDAPAGNVAIAAAAGWSCAVAAVGAGFEATCSRDPLAAGAKPWFDLNVVAPPPESDQRLTVVATVSSLAQDPTPGNNTSVNVLRLIR</sequence>
<dbReference type="SUPFAM" id="SSF56219">
    <property type="entry name" value="DNase I-like"/>
    <property type="match status" value="1"/>
</dbReference>
<dbReference type="NCBIfam" id="TIGR01451">
    <property type="entry name" value="B_ant_repeat"/>
    <property type="match status" value="1"/>
</dbReference>
<protein>
    <submittedName>
        <fullName evidence="3">Nuclease</fullName>
    </submittedName>
</protein>
<dbReference type="Gene3D" id="3.60.10.10">
    <property type="entry name" value="Endonuclease/exonuclease/phosphatase"/>
    <property type="match status" value="1"/>
</dbReference>
<feature type="domain" description="DUF11" evidence="2">
    <location>
        <begin position="989"/>
        <end position="1113"/>
    </location>
</feature>
<feature type="signal peptide" evidence="1">
    <location>
        <begin position="1"/>
        <end position="28"/>
    </location>
</feature>